<organism evidence="2 3">
    <name type="scientific">Brenthis ino</name>
    <name type="common">lesser marbled fritillary</name>
    <dbReference type="NCBI Taxonomy" id="405034"/>
    <lineage>
        <taxon>Eukaryota</taxon>
        <taxon>Metazoa</taxon>
        <taxon>Ecdysozoa</taxon>
        <taxon>Arthropoda</taxon>
        <taxon>Hexapoda</taxon>
        <taxon>Insecta</taxon>
        <taxon>Pterygota</taxon>
        <taxon>Neoptera</taxon>
        <taxon>Endopterygota</taxon>
        <taxon>Lepidoptera</taxon>
        <taxon>Glossata</taxon>
        <taxon>Ditrysia</taxon>
        <taxon>Papilionoidea</taxon>
        <taxon>Nymphalidae</taxon>
        <taxon>Heliconiinae</taxon>
        <taxon>Argynnini</taxon>
        <taxon>Brenthis</taxon>
    </lineage>
</organism>
<proteinExistence type="predicted"/>
<accession>A0A8J9UIK9</accession>
<gene>
    <name evidence="2" type="ORF">BINO364_LOCUS7043</name>
</gene>
<evidence type="ECO:0000256" key="1">
    <source>
        <dbReference type="SAM" id="MobiDB-lite"/>
    </source>
</evidence>
<name>A0A8J9UIK9_9NEOP</name>
<feature type="non-terminal residue" evidence="2">
    <location>
        <position position="84"/>
    </location>
</feature>
<dbReference type="EMBL" id="OV170222">
    <property type="protein sequence ID" value="CAH0720873.1"/>
    <property type="molecule type" value="Genomic_DNA"/>
</dbReference>
<feature type="region of interest" description="Disordered" evidence="1">
    <location>
        <begin position="65"/>
        <end position="84"/>
    </location>
</feature>
<reference evidence="2" key="1">
    <citation type="submission" date="2021-12" db="EMBL/GenBank/DDBJ databases">
        <authorList>
            <person name="Martin H S."/>
        </authorList>
    </citation>
    <scope>NUCLEOTIDE SEQUENCE</scope>
</reference>
<evidence type="ECO:0000313" key="2">
    <source>
        <dbReference type="EMBL" id="CAH0720873.1"/>
    </source>
</evidence>
<sequence>MCITISVYKGGDISRVQWVGARRSLTGIVRSPRPTFSHWRGGSRGRTKVNLQRPPRALARALRCPAPPAQHSTPRRLQHTRRQL</sequence>
<evidence type="ECO:0000313" key="3">
    <source>
        <dbReference type="Proteomes" id="UP000838878"/>
    </source>
</evidence>
<dbReference type="AlphaFoldDB" id="A0A8J9UIK9"/>
<dbReference type="Proteomes" id="UP000838878">
    <property type="component" value="Chromosome 2"/>
</dbReference>
<protein>
    <submittedName>
        <fullName evidence="2">Uncharacterized protein</fullName>
    </submittedName>
</protein>
<feature type="compositionally biased region" description="Basic residues" evidence="1">
    <location>
        <begin position="73"/>
        <end position="84"/>
    </location>
</feature>
<keyword evidence="3" id="KW-1185">Reference proteome</keyword>